<protein>
    <submittedName>
        <fullName evidence="6">LacI family transcriptional regulator</fullName>
    </submittedName>
</protein>
<dbReference type="PANTHER" id="PTHR30146:SF109">
    <property type="entry name" value="HTH-TYPE TRANSCRIPTIONAL REGULATOR GALS"/>
    <property type="match status" value="1"/>
</dbReference>
<dbReference type="AlphaFoldDB" id="A0A917MQC5"/>
<name>A0A917MQC5_9BACT</name>
<feature type="domain" description="HTH cro/C1-type" evidence="5">
    <location>
        <begin position="7"/>
        <end position="50"/>
    </location>
</feature>
<evidence type="ECO:0000313" key="6">
    <source>
        <dbReference type="EMBL" id="GGH57554.1"/>
    </source>
</evidence>
<evidence type="ECO:0000313" key="7">
    <source>
        <dbReference type="Proteomes" id="UP000627292"/>
    </source>
</evidence>
<accession>A0A917MQC5</accession>
<evidence type="ECO:0000256" key="2">
    <source>
        <dbReference type="ARBA" id="ARBA00023125"/>
    </source>
</evidence>
<evidence type="ECO:0000259" key="5">
    <source>
        <dbReference type="PROSITE" id="PS50943"/>
    </source>
</evidence>
<dbReference type="Pfam" id="PF13377">
    <property type="entry name" value="Peripla_BP_3"/>
    <property type="match status" value="1"/>
</dbReference>
<keyword evidence="2" id="KW-0238">DNA-binding</keyword>
<dbReference type="Proteomes" id="UP000627292">
    <property type="component" value="Unassembled WGS sequence"/>
</dbReference>
<dbReference type="InterPro" id="IPR028082">
    <property type="entry name" value="Peripla_BP_I"/>
</dbReference>
<dbReference type="Gene3D" id="3.40.50.2300">
    <property type="match status" value="2"/>
</dbReference>
<dbReference type="SUPFAM" id="SSF53822">
    <property type="entry name" value="Periplasmic binding protein-like I"/>
    <property type="match status" value="1"/>
</dbReference>
<dbReference type="InterPro" id="IPR010982">
    <property type="entry name" value="Lambda_DNA-bd_dom_sf"/>
</dbReference>
<reference evidence="6" key="2">
    <citation type="submission" date="2020-09" db="EMBL/GenBank/DDBJ databases">
        <authorList>
            <person name="Sun Q."/>
            <person name="Zhou Y."/>
        </authorList>
    </citation>
    <scope>NUCLEOTIDE SEQUENCE</scope>
    <source>
        <strain evidence="6">CGMCC 1.15290</strain>
    </source>
</reference>
<feature type="domain" description="HTH lacI-type" evidence="4">
    <location>
        <begin position="6"/>
        <end position="60"/>
    </location>
</feature>
<comment type="caution">
    <text evidence="6">The sequence shown here is derived from an EMBL/GenBank/DDBJ whole genome shotgun (WGS) entry which is preliminary data.</text>
</comment>
<gene>
    <name evidence="6" type="ORF">GCM10011379_02370</name>
</gene>
<dbReference type="PROSITE" id="PS50932">
    <property type="entry name" value="HTH_LACI_2"/>
    <property type="match status" value="1"/>
</dbReference>
<keyword evidence="1" id="KW-0805">Transcription regulation</keyword>
<reference evidence="6" key="1">
    <citation type="journal article" date="2014" name="Int. J. Syst. Evol. Microbiol.">
        <title>Complete genome sequence of Corynebacterium casei LMG S-19264T (=DSM 44701T), isolated from a smear-ripened cheese.</title>
        <authorList>
            <consortium name="US DOE Joint Genome Institute (JGI-PGF)"/>
            <person name="Walter F."/>
            <person name="Albersmeier A."/>
            <person name="Kalinowski J."/>
            <person name="Ruckert C."/>
        </authorList>
    </citation>
    <scope>NUCLEOTIDE SEQUENCE</scope>
    <source>
        <strain evidence="6">CGMCC 1.15290</strain>
    </source>
</reference>
<evidence type="ECO:0000256" key="1">
    <source>
        <dbReference type="ARBA" id="ARBA00023015"/>
    </source>
</evidence>
<dbReference type="SUPFAM" id="SSF47413">
    <property type="entry name" value="lambda repressor-like DNA-binding domains"/>
    <property type="match status" value="1"/>
</dbReference>
<keyword evidence="7" id="KW-1185">Reference proteome</keyword>
<dbReference type="GO" id="GO:0003700">
    <property type="term" value="F:DNA-binding transcription factor activity"/>
    <property type="evidence" value="ECO:0007669"/>
    <property type="project" value="TreeGrafter"/>
</dbReference>
<proteinExistence type="predicted"/>
<dbReference type="InterPro" id="IPR046335">
    <property type="entry name" value="LacI/GalR-like_sensor"/>
</dbReference>
<dbReference type="PANTHER" id="PTHR30146">
    <property type="entry name" value="LACI-RELATED TRANSCRIPTIONAL REPRESSOR"/>
    <property type="match status" value="1"/>
</dbReference>
<dbReference type="SMART" id="SM00354">
    <property type="entry name" value="HTH_LACI"/>
    <property type="match status" value="1"/>
</dbReference>
<dbReference type="CDD" id="cd01392">
    <property type="entry name" value="HTH_LacI"/>
    <property type="match status" value="1"/>
</dbReference>
<dbReference type="EMBL" id="BMIB01000001">
    <property type="protein sequence ID" value="GGH57554.1"/>
    <property type="molecule type" value="Genomic_DNA"/>
</dbReference>
<sequence length="343" mass="37913">MKFEAVTIKDIAKALGLSTSTVSRALRDSYEISEDTKKLVKEYAASINYRPNPIALSLKEKRSRSIGVVVCEIANSFFSQIINGIESIAYDQGYNVTISQSHESFEREVLDVSHMASRSIDGLLISVSAETKNFEHLQKLHAQGLPIVFFDRIVPDIETHKVTTDNAAGAHAATRHLLENGYRRIAHLGAAEYMTITQERLRGYKNALAEKQIPFDTSLVKHCTHGGMLEKEVQAALDALLALPEKPDAILAAADKLTTNCLRYLQKNGIKVPDDIALAGFSNSDLTELLHPPLTVVKQPAFEIGRSATEMLLQLIEARRPVTEFAHTVLPAELVIRESSLKK</sequence>
<dbReference type="RefSeq" id="WP_188949888.1">
    <property type="nucleotide sequence ID" value="NZ_BMIB01000001.1"/>
</dbReference>
<dbReference type="GO" id="GO:0000976">
    <property type="term" value="F:transcription cis-regulatory region binding"/>
    <property type="evidence" value="ECO:0007669"/>
    <property type="project" value="TreeGrafter"/>
</dbReference>
<dbReference type="PROSITE" id="PS50943">
    <property type="entry name" value="HTH_CROC1"/>
    <property type="match status" value="1"/>
</dbReference>
<dbReference type="InterPro" id="IPR001387">
    <property type="entry name" value="Cro/C1-type_HTH"/>
</dbReference>
<evidence type="ECO:0000259" key="4">
    <source>
        <dbReference type="PROSITE" id="PS50932"/>
    </source>
</evidence>
<dbReference type="Gene3D" id="1.10.260.40">
    <property type="entry name" value="lambda repressor-like DNA-binding domains"/>
    <property type="match status" value="1"/>
</dbReference>
<organism evidence="6 7">
    <name type="scientific">Filimonas zeae</name>
    <dbReference type="NCBI Taxonomy" id="1737353"/>
    <lineage>
        <taxon>Bacteria</taxon>
        <taxon>Pseudomonadati</taxon>
        <taxon>Bacteroidota</taxon>
        <taxon>Chitinophagia</taxon>
        <taxon>Chitinophagales</taxon>
        <taxon>Chitinophagaceae</taxon>
        <taxon>Filimonas</taxon>
    </lineage>
</organism>
<keyword evidence="3" id="KW-0804">Transcription</keyword>
<evidence type="ECO:0000256" key="3">
    <source>
        <dbReference type="ARBA" id="ARBA00023163"/>
    </source>
</evidence>
<dbReference type="InterPro" id="IPR000843">
    <property type="entry name" value="HTH_LacI"/>
</dbReference>
<dbReference type="CDD" id="cd06267">
    <property type="entry name" value="PBP1_LacI_sugar_binding-like"/>
    <property type="match status" value="1"/>
</dbReference>
<dbReference type="Pfam" id="PF00356">
    <property type="entry name" value="LacI"/>
    <property type="match status" value="1"/>
</dbReference>